<protein>
    <submittedName>
        <fullName evidence="5">Methyltransferase</fullName>
        <ecNumber evidence="5">2.1.1.-</ecNumber>
    </submittedName>
</protein>
<dbReference type="InterPro" id="IPR026170">
    <property type="entry name" value="FAM173A/B"/>
</dbReference>
<keyword evidence="2 5" id="KW-0489">Methyltransferase</keyword>
<organism evidence="5 6">
    <name type="scientific">Skeletonema marinoi</name>
    <dbReference type="NCBI Taxonomy" id="267567"/>
    <lineage>
        <taxon>Eukaryota</taxon>
        <taxon>Sar</taxon>
        <taxon>Stramenopiles</taxon>
        <taxon>Ochrophyta</taxon>
        <taxon>Bacillariophyta</taxon>
        <taxon>Coscinodiscophyceae</taxon>
        <taxon>Thalassiosirophycidae</taxon>
        <taxon>Thalassiosirales</taxon>
        <taxon>Skeletonemataceae</taxon>
        <taxon>Skeletonema</taxon>
        <taxon>Skeletonema marinoi-dohrnii complex</taxon>
    </lineage>
</organism>
<keyword evidence="4" id="KW-0949">S-adenosyl-L-methionine</keyword>
<reference evidence="5" key="1">
    <citation type="submission" date="2023-06" db="EMBL/GenBank/DDBJ databases">
        <title>Survivors Of The Sea: Transcriptome response of Skeletonema marinoi to long-term dormancy.</title>
        <authorList>
            <person name="Pinder M.I.M."/>
            <person name="Kourtchenko O."/>
            <person name="Robertson E.K."/>
            <person name="Larsson T."/>
            <person name="Maumus F."/>
            <person name="Osuna-Cruz C.M."/>
            <person name="Vancaester E."/>
            <person name="Stenow R."/>
            <person name="Vandepoele K."/>
            <person name="Ploug H."/>
            <person name="Bruchert V."/>
            <person name="Godhe A."/>
            <person name="Topel M."/>
        </authorList>
    </citation>
    <scope>NUCLEOTIDE SEQUENCE</scope>
    <source>
        <strain evidence="5">R05AC</strain>
    </source>
</reference>
<name>A0AAD8YJ53_9STRA</name>
<dbReference type="PANTHER" id="PTHR13610:SF11">
    <property type="entry name" value="METHYLTRANSFERASE DOMAIN-CONTAINING PROTEIN"/>
    <property type="match status" value="1"/>
</dbReference>
<evidence type="ECO:0000313" key="6">
    <source>
        <dbReference type="Proteomes" id="UP001224775"/>
    </source>
</evidence>
<evidence type="ECO:0000256" key="2">
    <source>
        <dbReference type="ARBA" id="ARBA00022603"/>
    </source>
</evidence>
<keyword evidence="6" id="KW-1185">Reference proteome</keyword>
<keyword evidence="3 5" id="KW-0808">Transferase</keyword>
<comment type="similarity">
    <text evidence="1">Belongs to the ANT/ATPSC lysine N-methyltransferase family.</text>
</comment>
<dbReference type="InterPro" id="IPR029063">
    <property type="entry name" value="SAM-dependent_MTases_sf"/>
</dbReference>
<dbReference type="AlphaFoldDB" id="A0AAD8YJ53"/>
<sequence>MRKGDTKPYIYLHLASLALIQNTSIQSSSREHINMTTKCPICGASPVLDETCPAACGSLEGILQSNVDRASRTFGFDWGEGFVAPFLGIDHQTAKDALLAAQVSEGDTVVDLGCGDGRVCIAACLLGADATGYDLDKNLITQAKSLADEMDISTTGKRPKFDVKDLFEVELDQFSVICTFLLPETMDRLVPSLLAELTKGSRIISFGWNVRGLGEPLACCRGKGDSTATERWFLYTRKE</sequence>
<dbReference type="PANTHER" id="PTHR13610">
    <property type="entry name" value="METHYLTRANSFERASE DOMAIN-CONTAINING PROTEIN"/>
    <property type="match status" value="1"/>
</dbReference>
<evidence type="ECO:0000313" key="5">
    <source>
        <dbReference type="EMBL" id="KAK1747032.1"/>
    </source>
</evidence>
<proteinExistence type="inferred from homology"/>
<dbReference type="EC" id="2.1.1.-" evidence="5"/>
<evidence type="ECO:0000256" key="3">
    <source>
        <dbReference type="ARBA" id="ARBA00022679"/>
    </source>
</evidence>
<evidence type="ECO:0000256" key="1">
    <source>
        <dbReference type="ARBA" id="ARBA00010633"/>
    </source>
</evidence>
<dbReference type="Pfam" id="PF06325">
    <property type="entry name" value="PrmA"/>
    <property type="match status" value="1"/>
</dbReference>
<gene>
    <name evidence="5" type="ORF">QTG54_002376</name>
</gene>
<accession>A0AAD8YJ53</accession>
<dbReference type="GO" id="GO:0005739">
    <property type="term" value="C:mitochondrion"/>
    <property type="evidence" value="ECO:0007669"/>
    <property type="project" value="TreeGrafter"/>
</dbReference>
<comment type="caution">
    <text evidence="5">The sequence shown here is derived from an EMBL/GenBank/DDBJ whole genome shotgun (WGS) entry which is preliminary data.</text>
</comment>
<dbReference type="SUPFAM" id="SSF53335">
    <property type="entry name" value="S-adenosyl-L-methionine-dependent methyltransferases"/>
    <property type="match status" value="1"/>
</dbReference>
<dbReference type="GO" id="GO:0032259">
    <property type="term" value="P:methylation"/>
    <property type="evidence" value="ECO:0007669"/>
    <property type="project" value="UniProtKB-KW"/>
</dbReference>
<dbReference type="Gene3D" id="3.40.50.150">
    <property type="entry name" value="Vaccinia Virus protein VP39"/>
    <property type="match status" value="1"/>
</dbReference>
<dbReference type="CDD" id="cd02440">
    <property type="entry name" value="AdoMet_MTases"/>
    <property type="match status" value="1"/>
</dbReference>
<dbReference type="GO" id="GO:1905706">
    <property type="term" value="P:regulation of mitochondrial ATP synthesis coupled proton transport"/>
    <property type="evidence" value="ECO:0007669"/>
    <property type="project" value="TreeGrafter"/>
</dbReference>
<evidence type="ECO:0000256" key="4">
    <source>
        <dbReference type="ARBA" id="ARBA00022691"/>
    </source>
</evidence>
<dbReference type="Proteomes" id="UP001224775">
    <property type="component" value="Unassembled WGS sequence"/>
</dbReference>
<dbReference type="EMBL" id="JATAAI010000003">
    <property type="protein sequence ID" value="KAK1747032.1"/>
    <property type="molecule type" value="Genomic_DNA"/>
</dbReference>
<dbReference type="GO" id="GO:0016279">
    <property type="term" value="F:protein-lysine N-methyltransferase activity"/>
    <property type="evidence" value="ECO:0007669"/>
    <property type="project" value="InterPro"/>
</dbReference>